<reference evidence="2 3" key="1">
    <citation type="submission" date="2020-10" db="EMBL/GenBank/DDBJ databases">
        <title>Olsenella immobilis sp.nov., isolated from the mud in a fermentation cellar used for the production of Chinese strong-flavoured liquor.</title>
        <authorList>
            <person name="Lu L."/>
        </authorList>
    </citation>
    <scope>NUCLEOTIDE SEQUENCE [LARGE SCALE GENOMIC DNA]</scope>
    <source>
        <strain evidence="2 3">LZLJ-2</strain>
    </source>
</reference>
<dbReference type="KEGG" id="tio:INP52_06325"/>
<evidence type="ECO:0000313" key="3">
    <source>
        <dbReference type="Proteomes" id="UP000593735"/>
    </source>
</evidence>
<feature type="region of interest" description="Disordered" evidence="1">
    <location>
        <begin position="71"/>
        <end position="140"/>
    </location>
</feature>
<evidence type="ECO:0000256" key="1">
    <source>
        <dbReference type="SAM" id="MobiDB-lite"/>
    </source>
</evidence>
<dbReference type="Pfam" id="PF11208">
    <property type="entry name" value="DUF2992"/>
    <property type="match status" value="1"/>
</dbReference>
<dbReference type="AlphaFoldDB" id="A0A7S7M768"/>
<feature type="compositionally biased region" description="Basic residues" evidence="1">
    <location>
        <begin position="131"/>
        <end position="140"/>
    </location>
</feature>
<dbReference type="Proteomes" id="UP000593735">
    <property type="component" value="Chromosome"/>
</dbReference>
<evidence type="ECO:0000313" key="2">
    <source>
        <dbReference type="EMBL" id="QOY60036.1"/>
    </source>
</evidence>
<dbReference type="PIRSF" id="PIRSF021328">
    <property type="entry name" value="UCP021328"/>
    <property type="match status" value="1"/>
</dbReference>
<dbReference type="RefSeq" id="WP_194370078.1">
    <property type="nucleotide sequence ID" value="NZ_CP063767.1"/>
</dbReference>
<name>A0A7S7M768_9ACTN</name>
<protein>
    <submittedName>
        <fullName evidence="2">YjdF family protein</fullName>
    </submittedName>
</protein>
<organism evidence="2 3">
    <name type="scientific">Thermophilibacter immobilis</name>
    <dbReference type="NCBI Taxonomy" id="2779519"/>
    <lineage>
        <taxon>Bacteria</taxon>
        <taxon>Bacillati</taxon>
        <taxon>Actinomycetota</taxon>
        <taxon>Coriobacteriia</taxon>
        <taxon>Coriobacteriales</taxon>
        <taxon>Atopobiaceae</taxon>
        <taxon>Thermophilibacter</taxon>
    </lineage>
</organism>
<dbReference type="InterPro" id="IPR016787">
    <property type="entry name" value="UCP021328"/>
</dbReference>
<feature type="compositionally biased region" description="Basic and acidic residues" evidence="1">
    <location>
        <begin position="99"/>
        <end position="130"/>
    </location>
</feature>
<dbReference type="EMBL" id="CP063767">
    <property type="protein sequence ID" value="QOY60036.1"/>
    <property type="molecule type" value="Genomic_DNA"/>
</dbReference>
<sequence length="140" mass="15940">MRSEGVSSTLTVFHDGQFWVGVVEHVEDGRYGACRVVFGAQPSTEELLQFVLRRWGALEFTEARPGEVGVLAKNPKRRQRQAAREACQRGPGTKAQIALREERERSHEEAGANRSREAHAQAEARFAQRSEKRKRKRRGR</sequence>
<keyword evidence="3" id="KW-1185">Reference proteome</keyword>
<accession>A0A7S7M768</accession>
<gene>
    <name evidence="2" type="ORF">INP52_06325</name>
</gene>
<proteinExistence type="predicted"/>